<dbReference type="PANTHER" id="PTHR32063:SF18">
    <property type="entry name" value="CATION EFFLUX SYSTEM PROTEIN"/>
    <property type="match status" value="1"/>
</dbReference>
<sequence>MKTKKINFIEWAMKHKEITIVVTFMFVAFGIYSLLTMPRAEDPKIDMPVAMVYAFYPGADEVQTEKQVTDKLEQYLFSFEEVDKRKTRSQTKDGSVFVTVELYSKVKDRKKFWATLQHGLNTILKQELPSGVQGPVVNSNFSDVSAEIISISSSTRSYRELDSYLDKVEDNLKTIPEVSKINRSGEQKEQIYVTIDDRKMQQYGFDVSTITNVLQKHNVTGYSGEVTINKNTIPIFTDSQYISEKEIADQIIYTTAEGIVVKLSDVAKVERRYEEETSFIRLSKERAVLLSIAMQSGNNIVTFGEKIEERLKEIQKDFPDDVKIQTVFSQPKVVEHSVSHFMLEFGLAIISVVVVVMLLLPFRMAAVSSLAAPIAVMVTFGVMNMIGIELHQVSLAGLIIVLGMLVDDAVVVVDNYIDKLDEGITPWEAAYKAAKQLALSIFTATLAIIFAFLPLVIFMEGIAKDFMESLPVVIAVALTASLLIALFLTPYMCFVFIKKGLHHQKDENKASKKSLLDRMQDLFDRAVAYCFERPKATLSGGVLAVVLAFVIAANVQQEFFPVSERDQFSVEFWLPSGMSLPETERAVVKVEEILKKDPRIKSIASFLGTSAPRFQTSYSPENPRRNFAQLLITTESDKATEDMVKEYRPKFEGFLKDGYVRFKQLSLQEGAPIAIRVIGNDMKDQKMVGEKIAAILEKAKGTNWVRSDYEDDYLGVSLKIKESAASRLGVSNEAITQTLGAGLKGYSVSKVWEGDNPIDIFIRLDADNRNDLSNIENLHVTSSYGKSVSLKEVAEVTPTWHTGVIARRNGLRTLSVLAEAQSGIKAATILQNIEPEIDALELPSGITIKYGGDAESSADNMPGMLTALSVSILLIFLTLLFQFKTLAKALIVLSTFLLSLLGAFTGLFVTGNPMGMTAFMGIIALIGIVVRNGIILVDYTDELIKDHGYSIRDAALTAAKRRMRPIFLTSAAGAVGLVPMIVSKSPLWAPLGSVLAFGLLVSMVLTLFVIPVMYYKFIKPEILESGEQDEELNKSESSIH</sequence>
<evidence type="ECO:0000313" key="3">
    <source>
        <dbReference type="EMBL" id="SHM82063.1"/>
    </source>
</evidence>
<feature type="transmembrane region" description="Helical" evidence="1">
    <location>
        <begin position="394"/>
        <end position="417"/>
    </location>
</feature>
<feature type="transmembrane region" description="Helical" evidence="1">
    <location>
        <begin position="367"/>
        <end position="388"/>
    </location>
</feature>
<dbReference type="Gene3D" id="3.30.2090.10">
    <property type="entry name" value="Multidrug efflux transporter AcrB TolC docking domain, DN and DC subdomains"/>
    <property type="match status" value="2"/>
</dbReference>
<keyword evidence="4" id="KW-1185">Reference proteome</keyword>
<dbReference type="GO" id="GO:0042910">
    <property type="term" value="F:xenobiotic transmembrane transporter activity"/>
    <property type="evidence" value="ECO:0007669"/>
    <property type="project" value="TreeGrafter"/>
</dbReference>
<dbReference type="PRINTS" id="PR00702">
    <property type="entry name" value="ACRIFLAVINRP"/>
</dbReference>
<feature type="transmembrane region" description="Helical" evidence="1">
    <location>
        <begin position="20"/>
        <end position="37"/>
    </location>
</feature>
<evidence type="ECO:0000313" key="4">
    <source>
        <dbReference type="Proteomes" id="UP000184216"/>
    </source>
</evidence>
<dbReference type="Gene3D" id="3.30.70.1440">
    <property type="entry name" value="Multidrug efflux transporter AcrB pore domain"/>
    <property type="match status" value="1"/>
</dbReference>
<dbReference type="AlphaFoldDB" id="A0AB36P660"/>
<dbReference type="SUPFAM" id="SSF82693">
    <property type="entry name" value="Multidrug efflux transporter AcrB pore domain, PN1, PN2, PC1 and PC2 subdomains"/>
    <property type="match status" value="2"/>
</dbReference>
<feature type="transmembrane region" description="Helical" evidence="1">
    <location>
        <begin position="994"/>
        <end position="1015"/>
    </location>
</feature>
<name>A0AB36P660_9FLAO</name>
<keyword evidence="1" id="KW-1133">Transmembrane helix</keyword>
<accession>A0AB36P660</accession>
<reference evidence="2 5" key="1">
    <citation type="submission" date="2016-11" db="EMBL/GenBank/DDBJ databases">
        <title>Whole genomes of Flavobacteriaceae.</title>
        <authorList>
            <person name="Stine C."/>
            <person name="Li C."/>
            <person name="Tadesse D."/>
        </authorList>
    </citation>
    <scope>NUCLEOTIDE SEQUENCE [LARGE SCALE GENOMIC DNA]</scope>
    <source>
        <strain evidence="2 5">ATCC 19366</strain>
    </source>
</reference>
<feature type="transmembrane region" description="Helical" evidence="1">
    <location>
        <begin position="437"/>
        <end position="458"/>
    </location>
</feature>
<dbReference type="EMBL" id="FRBX01000004">
    <property type="protein sequence ID" value="SHM82063.1"/>
    <property type="molecule type" value="Genomic_DNA"/>
</dbReference>
<dbReference type="RefSeq" id="WP_073396412.1">
    <property type="nucleotide sequence ID" value="NZ_FRBX01000004.1"/>
</dbReference>
<dbReference type="InterPro" id="IPR027463">
    <property type="entry name" value="AcrB_DN_DC_subdom"/>
</dbReference>
<dbReference type="Proteomes" id="UP000184216">
    <property type="component" value="Unassembled WGS sequence"/>
</dbReference>
<protein>
    <submittedName>
        <fullName evidence="2">Acriflavin resistance protein</fullName>
    </submittedName>
    <submittedName>
        <fullName evidence="3">Multidrug efflux pump subunit AcrB</fullName>
    </submittedName>
</protein>
<proteinExistence type="predicted"/>
<feature type="transmembrane region" description="Helical" evidence="1">
    <location>
        <begin position="536"/>
        <end position="555"/>
    </location>
</feature>
<dbReference type="InterPro" id="IPR001036">
    <property type="entry name" value="Acrflvin-R"/>
</dbReference>
<dbReference type="Pfam" id="PF00873">
    <property type="entry name" value="ACR_tran"/>
    <property type="match status" value="1"/>
</dbReference>
<gene>
    <name evidence="2" type="ORF">B0A72_02930</name>
    <name evidence="3" type="ORF">SAMN05444387_3291</name>
</gene>
<evidence type="ECO:0000313" key="5">
    <source>
        <dbReference type="Proteomes" id="UP000198431"/>
    </source>
</evidence>
<dbReference type="SUPFAM" id="SSF82714">
    <property type="entry name" value="Multidrug efflux transporter AcrB TolC docking domain, DN and DC subdomains"/>
    <property type="match status" value="2"/>
</dbReference>
<dbReference type="Proteomes" id="UP000198431">
    <property type="component" value="Unassembled WGS sequence"/>
</dbReference>
<feature type="transmembrane region" description="Helical" evidence="1">
    <location>
        <begin position="470"/>
        <end position="497"/>
    </location>
</feature>
<dbReference type="EMBL" id="MUHB01000003">
    <property type="protein sequence ID" value="OXB07832.1"/>
    <property type="molecule type" value="Genomic_DNA"/>
</dbReference>
<keyword evidence="1" id="KW-0812">Transmembrane</keyword>
<feature type="transmembrane region" description="Helical" evidence="1">
    <location>
        <begin position="864"/>
        <end position="883"/>
    </location>
</feature>
<comment type="caution">
    <text evidence="2">The sequence shown here is derived from an EMBL/GenBank/DDBJ whole genome shotgun (WGS) entry which is preliminary data.</text>
</comment>
<dbReference type="GO" id="GO:0005886">
    <property type="term" value="C:plasma membrane"/>
    <property type="evidence" value="ECO:0007669"/>
    <property type="project" value="TreeGrafter"/>
</dbReference>
<feature type="transmembrane region" description="Helical" evidence="1">
    <location>
        <begin position="341"/>
        <end position="360"/>
    </location>
</feature>
<keyword evidence="1" id="KW-0472">Membrane</keyword>
<feature type="transmembrane region" description="Helical" evidence="1">
    <location>
        <begin position="966"/>
        <end position="982"/>
    </location>
</feature>
<dbReference type="PANTHER" id="PTHR32063">
    <property type="match status" value="1"/>
</dbReference>
<dbReference type="SUPFAM" id="SSF82866">
    <property type="entry name" value="Multidrug efflux transporter AcrB transmembrane domain"/>
    <property type="match status" value="2"/>
</dbReference>
<evidence type="ECO:0000256" key="1">
    <source>
        <dbReference type="SAM" id="Phobius"/>
    </source>
</evidence>
<feature type="transmembrane region" description="Helical" evidence="1">
    <location>
        <begin position="916"/>
        <end position="937"/>
    </location>
</feature>
<organism evidence="2 5">
    <name type="scientific">Flavobacterium pectinovorum</name>
    <dbReference type="NCBI Taxonomy" id="29533"/>
    <lineage>
        <taxon>Bacteria</taxon>
        <taxon>Pseudomonadati</taxon>
        <taxon>Bacteroidota</taxon>
        <taxon>Flavobacteriia</taxon>
        <taxon>Flavobacteriales</taxon>
        <taxon>Flavobacteriaceae</taxon>
        <taxon>Flavobacterium</taxon>
    </lineage>
</organism>
<dbReference type="Gene3D" id="3.30.70.1320">
    <property type="entry name" value="Multidrug efflux transporter AcrB pore domain like"/>
    <property type="match status" value="1"/>
</dbReference>
<feature type="transmembrane region" description="Helical" evidence="1">
    <location>
        <begin position="890"/>
        <end position="910"/>
    </location>
</feature>
<evidence type="ECO:0000313" key="2">
    <source>
        <dbReference type="EMBL" id="OXB07832.1"/>
    </source>
</evidence>
<dbReference type="Gene3D" id="3.30.70.1430">
    <property type="entry name" value="Multidrug efflux transporter AcrB pore domain"/>
    <property type="match status" value="2"/>
</dbReference>
<reference evidence="3 4" key="2">
    <citation type="submission" date="2016-11" db="EMBL/GenBank/DDBJ databases">
        <authorList>
            <person name="Varghese N."/>
            <person name="Submissions S."/>
        </authorList>
    </citation>
    <scope>NUCLEOTIDE SEQUENCE [LARGE SCALE GENOMIC DNA]</scope>
    <source>
        <strain evidence="3 4">DSM 6368</strain>
    </source>
</reference>
<dbReference type="Gene3D" id="1.20.1640.10">
    <property type="entry name" value="Multidrug efflux transporter AcrB transmembrane domain"/>
    <property type="match status" value="2"/>
</dbReference>